<evidence type="ECO:0000313" key="6">
    <source>
        <dbReference type="Proteomes" id="UP001163046"/>
    </source>
</evidence>
<dbReference type="GO" id="GO:0045134">
    <property type="term" value="F:UDP phosphatase activity"/>
    <property type="evidence" value="ECO:0007669"/>
    <property type="project" value="TreeGrafter"/>
</dbReference>
<dbReference type="GO" id="GO:0004382">
    <property type="term" value="F:GDP phosphatase activity"/>
    <property type="evidence" value="ECO:0007669"/>
    <property type="project" value="TreeGrafter"/>
</dbReference>
<comment type="similarity">
    <text evidence="1">Belongs to the GDA1/CD39 NTPase family.</text>
</comment>
<dbReference type="GO" id="GO:0005524">
    <property type="term" value="F:ATP binding"/>
    <property type="evidence" value="ECO:0007669"/>
    <property type="project" value="UniProtKB-KW"/>
</dbReference>
<dbReference type="PANTHER" id="PTHR11782:SF83">
    <property type="entry name" value="GUANOSINE-DIPHOSPHATASE"/>
    <property type="match status" value="1"/>
</dbReference>
<evidence type="ECO:0000313" key="5">
    <source>
        <dbReference type="EMBL" id="KAJ7381421.1"/>
    </source>
</evidence>
<gene>
    <name evidence="5" type="ORF">OS493_001556</name>
</gene>
<dbReference type="OrthoDB" id="6372431at2759"/>
<keyword evidence="4" id="KW-0547">Nucleotide-binding</keyword>
<dbReference type="PANTHER" id="PTHR11782">
    <property type="entry name" value="ADENOSINE/GUANOSINE DIPHOSPHATASE"/>
    <property type="match status" value="1"/>
</dbReference>
<keyword evidence="2" id="KW-0378">Hydrolase</keyword>
<name>A0A9W9ZGP6_9CNID</name>
<keyword evidence="6" id="KW-1185">Reference proteome</keyword>
<protein>
    <recommendedName>
        <fullName evidence="7">Apyrase</fullName>
    </recommendedName>
</protein>
<evidence type="ECO:0008006" key="7">
    <source>
        <dbReference type="Google" id="ProtNLM"/>
    </source>
</evidence>
<dbReference type="GO" id="GO:0009134">
    <property type="term" value="P:nucleoside diphosphate catabolic process"/>
    <property type="evidence" value="ECO:0007669"/>
    <property type="project" value="TreeGrafter"/>
</dbReference>
<dbReference type="Gene3D" id="3.30.420.40">
    <property type="match status" value="1"/>
</dbReference>
<feature type="active site" description="Proton acceptor" evidence="3">
    <location>
        <position position="179"/>
    </location>
</feature>
<dbReference type="Gene3D" id="3.30.420.150">
    <property type="entry name" value="Exopolyphosphatase. Domain 2"/>
    <property type="match status" value="1"/>
</dbReference>
<dbReference type="InterPro" id="IPR000407">
    <property type="entry name" value="GDA1_CD39_NTPase"/>
</dbReference>
<organism evidence="5 6">
    <name type="scientific">Desmophyllum pertusum</name>
    <dbReference type="NCBI Taxonomy" id="174260"/>
    <lineage>
        <taxon>Eukaryota</taxon>
        <taxon>Metazoa</taxon>
        <taxon>Cnidaria</taxon>
        <taxon>Anthozoa</taxon>
        <taxon>Hexacorallia</taxon>
        <taxon>Scleractinia</taxon>
        <taxon>Caryophylliina</taxon>
        <taxon>Caryophylliidae</taxon>
        <taxon>Desmophyllum</taxon>
    </lineage>
</organism>
<dbReference type="Proteomes" id="UP001163046">
    <property type="component" value="Unassembled WGS sequence"/>
</dbReference>
<evidence type="ECO:0000256" key="3">
    <source>
        <dbReference type="PIRSR" id="PIRSR600407-1"/>
    </source>
</evidence>
<dbReference type="GO" id="GO:0017111">
    <property type="term" value="F:ribonucleoside triphosphate phosphatase activity"/>
    <property type="evidence" value="ECO:0007669"/>
    <property type="project" value="TreeGrafter"/>
</dbReference>
<feature type="binding site" evidence="4">
    <location>
        <begin position="208"/>
        <end position="212"/>
    </location>
    <ligand>
        <name>ATP</name>
        <dbReference type="ChEBI" id="CHEBI:30616"/>
    </ligand>
</feature>
<sequence length="434" mass="48197">MTHVQSEIDKVIGNRMFLEHVLVLVGVLCLTCVTQTLPELHTDTGHTEYAILFDAGSSGTRMEIYQFFASGPSLQPSDVLELSPSPHKVEPGISDLADDPSQVEAYMMPLLESAQKTIPEDKQALTPIFLLATAGMRLLPEDQADAILNEVRKLFNDKDKCPFLFKDDNDARIISGKAEAIYSWVTVNFLAGIFGSKATSFGSLDLGGASHQNAWENNNNPDVMVIEVAGRNYSIFSRSYLGFGQDQARERYLGFLAQRANCAENSECVVKSPCHNKGFKESLTFGDQESIFEGTAQVKICRQIIREMFFCQSPDLQKCPFSDQPKLKGNFYGFSAFYYVLTGIEAVCSDCENNKVTPKKIKSSSKLFCETDYDELTDPYAKDNCFGGNYIYELLTAGYSLGQYKRIRVTNSLNGFNLGWTLGGVLHNTGILNE</sequence>
<dbReference type="EMBL" id="MU826350">
    <property type="protein sequence ID" value="KAJ7381421.1"/>
    <property type="molecule type" value="Genomic_DNA"/>
</dbReference>
<reference evidence="5" key="1">
    <citation type="submission" date="2023-01" db="EMBL/GenBank/DDBJ databases">
        <title>Genome assembly of the deep-sea coral Lophelia pertusa.</title>
        <authorList>
            <person name="Herrera S."/>
            <person name="Cordes E."/>
        </authorList>
    </citation>
    <scope>NUCLEOTIDE SEQUENCE</scope>
    <source>
        <strain evidence="5">USNM1676648</strain>
        <tissue evidence="5">Polyp</tissue>
    </source>
</reference>
<comment type="caution">
    <text evidence="5">The sequence shown here is derived from an EMBL/GenBank/DDBJ whole genome shotgun (WGS) entry which is preliminary data.</text>
</comment>
<accession>A0A9W9ZGP6</accession>
<evidence type="ECO:0000256" key="1">
    <source>
        <dbReference type="ARBA" id="ARBA00009283"/>
    </source>
</evidence>
<evidence type="ECO:0000256" key="4">
    <source>
        <dbReference type="PIRSR" id="PIRSR600407-2"/>
    </source>
</evidence>
<dbReference type="CDD" id="cd24003">
    <property type="entry name" value="ASKHA_NBD_GDA1_CD39_NTPase"/>
    <property type="match status" value="1"/>
</dbReference>
<keyword evidence="4" id="KW-0067">ATP-binding</keyword>
<dbReference type="AlphaFoldDB" id="A0A9W9ZGP6"/>
<dbReference type="GO" id="GO:0016020">
    <property type="term" value="C:membrane"/>
    <property type="evidence" value="ECO:0007669"/>
    <property type="project" value="TreeGrafter"/>
</dbReference>
<proteinExistence type="inferred from homology"/>
<dbReference type="Pfam" id="PF01150">
    <property type="entry name" value="GDA1_CD39"/>
    <property type="match status" value="1"/>
</dbReference>
<evidence type="ECO:0000256" key="2">
    <source>
        <dbReference type="ARBA" id="ARBA00022801"/>
    </source>
</evidence>